<evidence type="ECO:0000313" key="2">
    <source>
        <dbReference type="Proteomes" id="UP000494183"/>
    </source>
</evidence>
<evidence type="ECO:0000313" key="1">
    <source>
        <dbReference type="EMBL" id="CAB3933453.1"/>
    </source>
</evidence>
<dbReference type="EMBL" id="CADILH010000005">
    <property type="protein sequence ID" value="CAB3933453.1"/>
    <property type="molecule type" value="Genomic_DNA"/>
</dbReference>
<reference evidence="1 2" key="1">
    <citation type="submission" date="2020-04" db="EMBL/GenBank/DDBJ databases">
        <authorList>
            <person name="De Canck E."/>
        </authorList>
    </citation>
    <scope>NUCLEOTIDE SEQUENCE [LARGE SCALE GENOMIC DNA]</scope>
    <source>
        <strain evidence="1 2">LMG 6000</strain>
    </source>
</reference>
<name>A0A6S7FDV5_9BURK</name>
<dbReference type="NCBIfam" id="NF038353">
    <property type="entry name" value="FxLYD_dom"/>
    <property type="match status" value="1"/>
</dbReference>
<dbReference type="AlphaFoldDB" id="A0A6S7FDV5"/>
<dbReference type="Proteomes" id="UP000494183">
    <property type="component" value="Unassembled WGS sequence"/>
</dbReference>
<accession>A0A6S7FDV5</accession>
<sequence>MKTSRSDSKPLSRPAAAGLALLIFAAGGLALWKYTNVLPWSARSAAPAPQAPAQPAPKEELPPSRIVRVAPAELRVIDHVRLTTEELLDPAFALFDPGKLALSAPRRLLDEIERPVMYAELVNTSDQYIALSPKADISVFDGSRRLDLRQTWSLPARLYPGERVPVELTGRVDRYTEVKTDWLPAKRSALPGPRPKLAVTVENTEAQVGTGTLNFTYRYRYKYVTVHGRVRNDSQSEVENVKVWISLYDAQDKLTGATFQELRLPKLKPEESAPFQVNVKQHGGNFARVGVVYDAGPRWAVPPSPLSNSYGIKSYIRYKTFACVPLFPLQFGQQPFFQPDFEQASHAG</sequence>
<protein>
    <submittedName>
        <fullName evidence="1">Uncharacterized protein</fullName>
    </submittedName>
</protein>
<gene>
    <name evidence="1" type="ORF">LMG6000_03244</name>
</gene>
<keyword evidence="2" id="KW-1185">Reference proteome</keyword>
<dbReference type="RefSeq" id="WP_175201322.1">
    <property type="nucleotide sequence ID" value="NZ_CADILH010000005.1"/>
</dbReference>
<proteinExistence type="predicted"/>
<organism evidence="1 2">
    <name type="scientific">Achromobacter insolitus</name>
    <dbReference type="NCBI Taxonomy" id="217204"/>
    <lineage>
        <taxon>Bacteria</taxon>
        <taxon>Pseudomonadati</taxon>
        <taxon>Pseudomonadota</taxon>
        <taxon>Betaproteobacteria</taxon>
        <taxon>Burkholderiales</taxon>
        <taxon>Alcaligenaceae</taxon>
        <taxon>Achromobacter</taxon>
    </lineage>
</organism>
<dbReference type="InterPro" id="IPR047676">
    <property type="entry name" value="FxLYD_dom"/>
</dbReference>